<name>A0ABS7T420_9GAMM</name>
<dbReference type="PANTHER" id="PTHR43821:SF1">
    <property type="entry name" value="NAD(P)H NITROREDUCTASE YDJA-RELATED"/>
    <property type="match status" value="1"/>
</dbReference>
<evidence type="ECO:0000256" key="1">
    <source>
        <dbReference type="ARBA" id="ARBA00001917"/>
    </source>
</evidence>
<dbReference type="InterPro" id="IPR026021">
    <property type="entry name" value="YdjA-like"/>
</dbReference>
<dbReference type="Pfam" id="PF00881">
    <property type="entry name" value="Nitroreductase"/>
    <property type="match status" value="1"/>
</dbReference>
<evidence type="ECO:0000313" key="11">
    <source>
        <dbReference type="EMBL" id="MBZ4038613.1"/>
    </source>
</evidence>
<gene>
    <name evidence="11" type="ORF">K6753_03550</name>
</gene>
<comment type="similarity">
    <text evidence="2 8">Belongs to the nitroreductase family.</text>
</comment>
<evidence type="ECO:0000256" key="2">
    <source>
        <dbReference type="ARBA" id="ARBA00007118"/>
    </source>
</evidence>
<dbReference type="RefSeq" id="WP_223674787.1">
    <property type="nucleotide sequence ID" value="NZ_JAINZW010000001.1"/>
</dbReference>
<dbReference type="Gene3D" id="3.40.109.10">
    <property type="entry name" value="NADH Oxidase"/>
    <property type="match status" value="1"/>
</dbReference>
<evidence type="ECO:0000256" key="3">
    <source>
        <dbReference type="ARBA" id="ARBA00022630"/>
    </source>
</evidence>
<dbReference type="Proteomes" id="UP001430954">
    <property type="component" value="Unassembled WGS sequence"/>
</dbReference>
<dbReference type="InterPro" id="IPR029479">
    <property type="entry name" value="Nitroreductase"/>
</dbReference>
<dbReference type="InterPro" id="IPR000415">
    <property type="entry name" value="Nitroreductase-like"/>
</dbReference>
<accession>A0ABS7T420</accession>
<organism evidence="11 12">
    <name type="scientific">Novilysobacter selenitireducens</name>
    <dbReference type="NCBI Taxonomy" id="2872639"/>
    <lineage>
        <taxon>Bacteria</taxon>
        <taxon>Pseudomonadati</taxon>
        <taxon>Pseudomonadota</taxon>
        <taxon>Gammaproteobacteria</taxon>
        <taxon>Lysobacterales</taxon>
        <taxon>Lysobacteraceae</taxon>
        <taxon>Novilysobacter</taxon>
    </lineage>
</organism>
<dbReference type="EMBL" id="JAINZW010000001">
    <property type="protein sequence ID" value="MBZ4038613.1"/>
    <property type="molecule type" value="Genomic_DNA"/>
</dbReference>
<keyword evidence="7 8" id="KW-0520">NAD</keyword>
<evidence type="ECO:0000256" key="4">
    <source>
        <dbReference type="ARBA" id="ARBA00022643"/>
    </source>
</evidence>
<dbReference type="PANTHER" id="PTHR43821">
    <property type="entry name" value="NAD(P)H NITROREDUCTASE YDJA-RELATED"/>
    <property type="match status" value="1"/>
</dbReference>
<evidence type="ECO:0000256" key="7">
    <source>
        <dbReference type="ARBA" id="ARBA00023027"/>
    </source>
</evidence>
<dbReference type="PIRSF" id="PIRSF000232">
    <property type="entry name" value="YdjA"/>
    <property type="match status" value="1"/>
</dbReference>
<feature type="region of interest" description="Disordered" evidence="9">
    <location>
        <begin position="184"/>
        <end position="204"/>
    </location>
</feature>
<keyword evidence="3 8" id="KW-0285">Flavoprotein</keyword>
<dbReference type="EC" id="1.-.-.-" evidence="8"/>
<comment type="cofactor">
    <cofactor evidence="1 8">
        <name>FMN</name>
        <dbReference type="ChEBI" id="CHEBI:58210"/>
    </cofactor>
</comment>
<dbReference type="SUPFAM" id="SSF55469">
    <property type="entry name" value="FMN-dependent nitroreductase-like"/>
    <property type="match status" value="1"/>
</dbReference>
<keyword evidence="5 8" id="KW-0521">NADP</keyword>
<keyword evidence="12" id="KW-1185">Reference proteome</keyword>
<protein>
    <recommendedName>
        <fullName evidence="8">Putative NAD(P)H nitroreductase</fullName>
        <ecNumber evidence="8">1.-.-.-</ecNumber>
    </recommendedName>
</protein>
<dbReference type="InterPro" id="IPR052530">
    <property type="entry name" value="NAD(P)H_nitroreductase"/>
</dbReference>
<evidence type="ECO:0000256" key="8">
    <source>
        <dbReference type="PIRNR" id="PIRNR000232"/>
    </source>
</evidence>
<reference evidence="11 12" key="1">
    <citation type="submission" date="2021-09" db="EMBL/GenBank/DDBJ databases">
        <title>Lysobacter sp. 13A isolated from the river sediment.</title>
        <authorList>
            <person name="Liu H."/>
            <person name="Li S."/>
            <person name="Mao S."/>
        </authorList>
    </citation>
    <scope>NUCLEOTIDE SEQUENCE [LARGE SCALE GENOMIC DNA]</scope>
    <source>
        <strain evidence="11 12">13A</strain>
    </source>
</reference>
<keyword evidence="6 8" id="KW-0560">Oxidoreductase</keyword>
<evidence type="ECO:0000256" key="9">
    <source>
        <dbReference type="SAM" id="MobiDB-lite"/>
    </source>
</evidence>
<sequence>MSPKLHDATLPGRPDSLLLHALDARRSVPAKQLVDPGPDPETLLRMLQSAVRVPDHGKRVPFRFLSIEGDARTDLGERLAALALARDPNAAASAIEKDRHRFTHAPLVIVVVARLGPDEKIPASERLLTAGCVCFALLQAAQGCGFGASWLTGWPAYDREVLGWLGLEANEHVAGFIHIGTPKLEAPERDRPDASGLLQPWTGA</sequence>
<evidence type="ECO:0000256" key="5">
    <source>
        <dbReference type="ARBA" id="ARBA00022857"/>
    </source>
</evidence>
<evidence type="ECO:0000259" key="10">
    <source>
        <dbReference type="Pfam" id="PF00881"/>
    </source>
</evidence>
<keyword evidence="4 8" id="KW-0288">FMN</keyword>
<dbReference type="CDD" id="cd02135">
    <property type="entry name" value="YdjA-like"/>
    <property type="match status" value="1"/>
</dbReference>
<feature type="domain" description="Nitroreductase" evidence="10">
    <location>
        <begin position="24"/>
        <end position="180"/>
    </location>
</feature>
<comment type="caution">
    <text evidence="11">The sequence shown here is derived from an EMBL/GenBank/DDBJ whole genome shotgun (WGS) entry which is preliminary data.</text>
</comment>
<evidence type="ECO:0000313" key="12">
    <source>
        <dbReference type="Proteomes" id="UP001430954"/>
    </source>
</evidence>
<proteinExistence type="inferred from homology"/>
<evidence type="ECO:0000256" key="6">
    <source>
        <dbReference type="ARBA" id="ARBA00023002"/>
    </source>
</evidence>